<evidence type="ECO:0000313" key="1">
    <source>
        <dbReference type="EMBL" id="PIP56115.1"/>
    </source>
</evidence>
<protein>
    <submittedName>
        <fullName evidence="1">Uncharacterized protein</fullName>
    </submittedName>
</protein>
<sequence length="303" mass="34664">MEHFSLANKNHHFALGRDGGLTEETNILTYSFIAYLYGPQGSYRSILHEFGIPGLNDPRTHLVFSNNHIYSDIDLENSIYWLPSGRMLTEKNGSISLSTHITTKYFPGNVTMLIKKLITDARLLQSLKAHRISAHQTYTLFTERTIELLENDSISTPTLLLHYKHIVKINYLYEFFANMLGGIISNPTYSHDNDLLIGENQQFFEQQFLDHGFNLLLSNPITIVDKPHAPRTMPESTLGDIHKDFVIELQTMKNNMRVQYTALLYKLAQQIDAHAMNKGIIDISNKTLGELVEVPSKIEYLYS</sequence>
<dbReference type="Proteomes" id="UP000228495">
    <property type="component" value="Unassembled WGS sequence"/>
</dbReference>
<proteinExistence type="predicted"/>
<gene>
    <name evidence="1" type="ORF">COX05_04740</name>
</gene>
<evidence type="ECO:0000313" key="2">
    <source>
        <dbReference type="Proteomes" id="UP000228495"/>
    </source>
</evidence>
<reference evidence="1 2" key="1">
    <citation type="submission" date="2017-09" db="EMBL/GenBank/DDBJ databases">
        <title>Depth-based differentiation of microbial function through sediment-hosted aquifers and enrichment of novel symbionts in the deep terrestrial subsurface.</title>
        <authorList>
            <person name="Probst A.J."/>
            <person name="Ladd B."/>
            <person name="Jarett J.K."/>
            <person name="Geller-Mcgrath D.E."/>
            <person name="Sieber C.M."/>
            <person name="Emerson J.B."/>
            <person name="Anantharaman K."/>
            <person name="Thomas B.C."/>
            <person name="Malmstrom R."/>
            <person name="Stieglmeier M."/>
            <person name="Klingl A."/>
            <person name="Woyke T."/>
            <person name="Ryan C.M."/>
            <person name="Banfield J.F."/>
        </authorList>
    </citation>
    <scope>NUCLEOTIDE SEQUENCE [LARGE SCALE GENOMIC DNA]</scope>
    <source>
        <strain evidence="1">CG22_combo_CG10-13_8_21_14_all_39_12</strain>
    </source>
</reference>
<comment type="caution">
    <text evidence="1">The sequence shown here is derived from an EMBL/GenBank/DDBJ whole genome shotgun (WGS) entry which is preliminary data.</text>
</comment>
<accession>A0A2H0BEL5</accession>
<organism evidence="1 2">
    <name type="scientific">candidate division WWE3 bacterium CG22_combo_CG10-13_8_21_14_all_39_12</name>
    <dbReference type="NCBI Taxonomy" id="1975094"/>
    <lineage>
        <taxon>Bacteria</taxon>
        <taxon>Katanobacteria</taxon>
    </lineage>
</organism>
<dbReference type="AlphaFoldDB" id="A0A2H0BEL5"/>
<name>A0A2H0BEL5_UNCKA</name>
<dbReference type="EMBL" id="PCSU01000085">
    <property type="protein sequence ID" value="PIP56115.1"/>
    <property type="molecule type" value="Genomic_DNA"/>
</dbReference>